<dbReference type="AlphaFoldDB" id="A0A226D3K7"/>
<gene>
    <name evidence="2" type="ORF">Fcan01_25417</name>
</gene>
<comment type="caution">
    <text evidence="2">The sequence shown here is derived from an EMBL/GenBank/DDBJ whole genome shotgun (WGS) entry which is preliminary data.</text>
</comment>
<evidence type="ECO:0000256" key="1">
    <source>
        <dbReference type="SAM" id="SignalP"/>
    </source>
</evidence>
<sequence>MHSAIVFASLFAVVCAGGIPGIPTAHGIIQGVADTPEVAAAKAQHYAAHAAARGVIAASVLGYAAGPAPILAHAHHGHIAGIPTAHGVITGVADTPEVVAAKAQHFAAHAAARGHGHVIAAAPVAAGFGYAAPVLARAAVPLAGIPTAHGTITGVADTPEVVAAKAQHFAAHAAARGHGHIVAAAPVAIAASYGYAAAPLVTPAHNIAGIPTPFGTITGVAETPEVVAAKAHHFAAHAQALARNG</sequence>
<name>A0A226D3K7_FOLCA</name>
<organism evidence="2 3">
    <name type="scientific">Folsomia candida</name>
    <name type="common">Springtail</name>
    <dbReference type="NCBI Taxonomy" id="158441"/>
    <lineage>
        <taxon>Eukaryota</taxon>
        <taxon>Metazoa</taxon>
        <taxon>Ecdysozoa</taxon>
        <taxon>Arthropoda</taxon>
        <taxon>Hexapoda</taxon>
        <taxon>Collembola</taxon>
        <taxon>Entomobryomorpha</taxon>
        <taxon>Isotomoidea</taxon>
        <taxon>Isotomidae</taxon>
        <taxon>Proisotominae</taxon>
        <taxon>Folsomia</taxon>
    </lineage>
</organism>
<accession>A0A226D3K7</accession>
<dbReference type="OMA" id="HHFAAHA"/>
<evidence type="ECO:0000313" key="2">
    <source>
        <dbReference type="EMBL" id="OXA39763.1"/>
    </source>
</evidence>
<evidence type="ECO:0000313" key="3">
    <source>
        <dbReference type="Proteomes" id="UP000198287"/>
    </source>
</evidence>
<dbReference type="EMBL" id="LNIX01000037">
    <property type="protein sequence ID" value="OXA39763.1"/>
    <property type="molecule type" value="Genomic_DNA"/>
</dbReference>
<proteinExistence type="predicted"/>
<keyword evidence="3" id="KW-1185">Reference proteome</keyword>
<feature type="chain" id="PRO_5012850154" evidence="1">
    <location>
        <begin position="17"/>
        <end position="245"/>
    </location>
</feature>
<reference evidence="2 3" key="1">
    <citation type="submission" date="2015-12" db="EMBL/GenBank/DDBJ databases">
        <title>The genome of Folsomia candida.</title>
        <authorList>
            <person name="Faddeeva A."/>
            <person name="Derks M.F."/>
            <person name="Anvar Y."/>
            <person name="Smit S."/>
            <person name="Van Straalen N."/>
            <person name="Roelofs D."/>
        </authorList>
    </citation>
    <scope>NUCLEOTIDE SEQUENCE [LARGE SCALE GENOMIC DNA]</scope>
    <source>
        <strain evidence="2 3">VU population</strain>
        <tissue evidence="2">Whole body</tissue>
    </source>
</reference>
<keyword evidence="1" id="KW-0732">Signal</keyword>
<dbReference type="Proteomes" id="UP000198287">
    <property type="component" value="Unassembled WGS sequence"/>
</dbReference>
<protein>
    <submittedName>
        <fullName evidence="2">Uncharacterized protein</fullName>
    </submittedName>
</protein>
<feature type="signal peptide" evidence="1">
    <location>
        <begin position="1"/>
        <end position="16"/>
    </location>
</feature>